<dbReference type="NCBIfam" id="TIGR03693">
    <property type="entry name" value="ocin_ThiF_like"/>
    <property type="match status" value="1"/>
</dbReference>
<dbReference type="InterPro" id="IPR035985">
    <property type="entry name" value="Ubiquitin-activating_enz"/>
</dbReference>
<dbReference type="GO" id="GO:0008641">
    <property type="term" value="F:ubiquitin-like modifier activating enzyme activity"/>
    <property type="evidence" value="ECO:0007669"/>
    <property type="project" value="InterPro"/>
</dbReference>
<dbReference type="Gene3D" id="3.40.50.720">
    <property type="entry name" value="NAD(P)-binding Rossmann-like Domain"/>
    <property type="match status" value="1"/>
</dbReference>
<gene>
    <name evidence="1" type="ORF">F7731_00345</name>
</gene>
<accession>A0A6L3VHX0</accession>
<reference evidence="1 2" key="1">
    <citation type="journal article" date="2016" name="Antonie Van Leeuwenhoek">
        <title>Bacillus depressus sp. nov., isolated from soil of a sunflower field.</title>
        <authorList>
            <person name="Wei X."/>
            <person name="Xin D."/>
            <person name="Xin Y."/>
            <person name="Zhang H."/>
            <person name="Wang T."/>
            <person name="Zhang J."/>
        </authorList>
    </citation>
    <scope>NUCLEOTIDE SEQUENCE [LARGE SCALE GENOMIC DNA]</scope>
    <source>
        <strain evidence="1 2">BZ1</strain>
    </source>
</reference>
<evidence type="ECO:0000313" key="2">
    <source>
        <dbReference type="Proteomes" id="UP000481030"/>
    </source>
</evidence>
<dbReference type="OrthoDB" id="2369163at2"/>
<proteinExistence type="predicted"/>
<dbReference type="SUPFAM" id="SSF69572">
    <property type="entry name" value="Activating enzymes of the ubiquitin-like proteins"/>
    <property type="match status" value="1"/>
</dbReference>
<dbReference type="InterPro" id="IPR022368">
    <property type="entry name" value="Thiazole_bacteriocin_mat_put"/>
</dbReference>
<sequence>MTSVIPSMRLKVKRDTFVLPVPNSGVYFRNNICSFQMEGSMIDQWVEKLLPMFNGEHTLGELTNELPSAYRERVFEIAEVLYRNGFASDVSQDHPHELTDEILKKHASQIEFLNSFGNSGAYRFQTYRQAKVLAVGSGPIFVSLVSALLESGLPKFHVLITDSVRTNRQRIMELVEHARKTDPEAAVEEVILQEGVNSWEKIVQSYESILYITQEDNIEDLRDIHRICKVEKKLFIPAICIQQMGIAGPIVHPGSSGCWESAWRRIHKSVLSNDQLLTTYSSTAGAMLANVIVFELFKECTKETESEQHDQIFLLDLESLEGNWHSFIPHPLEAGRVSAEWVHDLDLRLQRSLNKEEPNKLLFYFSQLTSAESGIFHIWEEGDLKQIPLAQCRVQAVDLLSEGPAELLPEIIATGLTHEEARREAGLAGIEAYVSQLDDLLLRSLPPHPEIAERILERKGFVGIGTGETIAEGVGRGLQRCLEKKLNKQALHKEISITRVNLGEIHDERCRFYLQALTTMRGEPTIGLGEEISGFPVVWIGTNGSWYGSVGLNYTRALRNALQQALMKAQNTTMFHTAQALEVSSVLLEERKVQSINIHECEVPIGSDLLNSAIKTLESNHKRLLVIELESEPFLKAGLAGVFGVMLREEEKV</sequence>
<dbReference type="Proteomes" id="UP000481030">
    <property type="component" value="Unassembled WGS sequence"/>
</dbReference>
<dbReference type="EMBL" id="WBOS01000001">
    <property type="protein sequence ID" value="KAB2338934.1"/>
    <property type="molecule type" value="Genomic_DNA"/>
</dbReference>
<comment type="caution">
    <text evidence="1">The sequence shown here is derived from an EMBL/GenBank/DDBJ whole genome shotgun (WGS) entry which is preliminary data.</text>
</comment>
<evidence type="ECO:0000313" key="1">
    <source>
        <dbReference type="EMBL" id="KAB2338934.1"/>
    </source>
</evidence>
<keyword evidence="2" id="KW-1185">Reference proteome</keyword>
<name>A0A6L3VHX0_9BACI</name>
<organism evidence="1 2">
    <name type="scientific">Cytobacillus depressus</name>
    <dbReference type="NCBI Taxonomy" id="1602942"/>
    <lineage>
        <taxon>Bacteria</taxon>
        <taxon>Bacillati</taxon>
        <taxon>Bacillota</taxon>
        <taxon>Bacilli</taxon>
        <taxon>Bacillales</taxon>
        <taxon>Bacillaceae</taxon>
        <taxon>Cytobacillus</taxon>
    </lineage>
</organism>
<protein>
    <submittedName>
        <fullName evidence="1">Putative thiazole-containing bacteriocin maturation protein</fullName>
    </submittedName>
</protein>
<dbReference type="AlphaFoldDB" id="A0A6L3VHX0"/>
<dbReference type="RefSeq" id="WP_151532788.1">
    <property type="nucleotide sequence ID" value="NZ_WBOS01000001.1"/>
</dbReference>